<dbReference type="RefSeq" id="WP_344551971.1">
    <property type="nucleotide sequence ID" value="NZ_BAAANS010000013.1"/>
</dbReference>
<evidence type="ECO:0000313" key="2">
    <source>
        <dbReference type="Proteomes" id="UP001500897"/>
    </source>
</evidence>
<reference evidence="1 2" key="1">
    <citation type="journal article" date="2019" name="Int. J. Syst. Evol. Microbiol.">
        <title>The Global Catalogue of Microorganisms (GCM) 10K type strain sequencing project: providing services to taxonomists for standard genome sequencing and annotation.</title>
        <authorList>
            <consortium name="The Broad Institute Genomics Platform"/>
            <consortium name="The Broad Institute Genome Sequencing Center for Infectious Disease"/>
            <person name="Wu L."/>
            <person name="Ma J."/>
        </authorList>
    </citation>
    <scope>NUCLEOTIDE SEQUENCE [LARGE SCALE GENOMIC DNA]</scope>
    <source>
        <strain evidence="1 2">JCM 14559</strain>
    </source>
</reference>
<accession>A0ABN2WMV8</accession>
<sequence length="103" mass="11297">MLAQQQVDGAGTGGAAARARWIGDRLSELAGRRPLVEESGDGGFRITLRLVEQPGHHLAEEVLRVLHTGDRFGHVSGDRWERLWVEVDGPEVEPTIPPLEVGR</sequence>
<comment type="caution">
    <text evidence="1">The sequence shown here is derived from an EMBL/GenBank/DDBJ whole genome shotgun (WGS) entry which is preliminary data.</text>
</comment>
<proteinExistence type="predicted"/>
<name>A0ABN2WMV8_9ACTN</name>
<keyword evidence="2" id="KW-1185">Reference proteome</keyword>
<gene>
    <name evidence="1" type="ORF">GCM10009759_23860</name>
</gene>
<dbReference type="Proteomes" id="UP001500897">
    <property type="component" value="Unassembled WGS sequence"/>
</dbReference>
<evidence type="ECO:0000313" key="1">
    <source>
        <dbReference type="EMBL" id="GAA2095521.1"/>
    </source>
</evidence>
<organism evidence="1 2">
    <name type="scientific">Kitasatospora saccharophila</name>
    <dbReference type="NCBI Taxonomy" id="407973"/>
    <lineage>
        <taxon>Bacteria</taxon>
        <taxon>Bacillati</taxon>
        <taxon>Actinomycetota</taxon>
        <taxon>Actinomycetes</taxon>
        <taxon>Kitasatosporales</taxon>
        <taxon>Streptomycetaceae</taxon>
        <taxon>Kitasatospora</taxon>
    </lineage>
</organism>
<dbReference type="EMBL" id="BAAANS010000013">
    <property type="protein sequence ID" value="GAA2095521.1"/>
    <property type="molecule type" value="Genomic_DNA"/>
</dbReference>
<protein>
    <submittedName>
        <fullName evidence="1">Uncharacterized protein</fullName>
    </submittedName>
</protein>